<protein>
    <submittedName>
        <fullName evidence="3">Uncharacterized protein</fullName>
    </submittedName>
</protein>
<evidence type="ECO:0000256" key="2">
    <source>
        <dbReference type="SAM" id="Phobius"/>
    </source>
</evidence>
<dbReference type="Proteomes" id="UP000095751">
    <property type="component" value="Unassembled WGS sequence"/>
</dbReference>
<evidence type="ECO:0000313" key="4">
    <source>
        <dbReference type="Proteomes" id="UP000095751"/>
    </source>
</evidence>
<keyword evidence="2" id="KW-1133">Transmembrane helix</keyword>
<keyword evidence="2" id="KW-0472">Membrane</keyword>
<evidence type="ECO:0000313" key="3">
    <source>
        <dbReference type="EMBL" id="OEU15789.1"/>
    </source>
</evidence>
<feature type="region of interest" description="Disordered" evidence="1">
    <location>
        <begin position="46"/>
        <end position="107"/>
    </location>
</feature>
<dbReference type="KEGG" id="fcy:FRACYDRAFT_269487"/>
<evidence type="ECO:0000256" key="1">
    <source>
        <dbReference type="SAM" id="MobiDB-lite"/>
    </source>
</evidence>
<accession>A0A1E7FCB7</accession>
<keyword evidence="2" id="KW-0812">Transmembrane</keyword>
<feature type="compositionally biased region" description="Basic and acidic residues" evidence="1">
    <location>
        <begin position="50"/>
        <end position="61"/>
    </location>
</feature>
<dbReference type="AlphaFoldDB" id="A0A1E7FCB7"/>
<feature type="transmembrane region" description="Helical" evidence="2">
    <location>
        <begin position="12"/>
        <end position="31"/>
    </location>
</feature>
<feature type="compositionally biased region" description="Basic and acidic residues" evidence="1">
    <location>
        <begin position="77"/>
        <end position="89"/>
    </location>
</feature>
<reference evidence="3 4" key="1">
    <citation type="submission" date="2016-09" db="EMBL/GenBank/DDBJ databases">
        <title>Extensive genetic diversity and differential bi-allelic expression allows diatom success in the polar Southern Ocean.</title>
        <authorList>
            <consortium name="DOE Joint Genome Institute"/>
            <person name="Mock T."/>
            <person name="Otillar R.P."/>
            <person name="Strauss J."/>
            <person name="Dupont C."/>
            <person name="Frickenhaus S."/>
            <person name="Maumus F."/>
            <person name="Mcmullan M."/>
            <person name="Sanges R."/>
            <person name="Schmutz J."/>
            <person name="Toseland A."/>
            <person name="Valas R."/>
            <person name="Veluchamy A."/>
            <person name="Ward B.J."/>
            <person name="Allen A."/>
            <person name="Barry K."/>
            <person name="Falciatore A."/>
            <person name="Ferrante M."/>
            <person name="Fortunato A.E."/>
            <person name="Gloeckner G."/>
            <person name="Gruber A."/>
            <person name="Hipkin R."/>
            <person name="Janech M."/>
            <person name="Kroth P."/>
            <person name="Leese F."/>
            <person name="Lindquist E."/>
            <person name="Lyon B.R."/>
            <person name="Martin J."/>
            <person name="Mayer C."/>
            <person name="Parker M."/>
            <person name="Quesneville H."/>
            <person name="Raymond J."/>
            <person name="Uhlig C."/>
            <person name="Valentin K.U."/>
            <person name="Worden A.Z."/>
            <person name="Armbrust E.V."/>
            <person name="Bowler C."/>
            <person name="Green B."/>
            <person name="Moulton V."/>
            <person name="Van Oosterhout C."/>
            <person name="Grigoriev I."/>
        </authorList>
    </citation>
    <scope>NUCLEOTIDE SEQUENCE [LARGE SCALE GENOMIC DNA]</scope>
    <source>
        <strain evidence="3 4">CCMP1102</strain>
    </source>
</reference>
<organism evidence="3 4">
    <name type="scientific">Fragilariopsis cylindrus CCMP1102</name>
    <dbReference type="NCBI Taxonomy" id="635003"/>
    <lineage>
        <taxon>Eukaryota</taxon>
        <taxon>Sar</taxon>
        <taxon>Stramenopiles</taxon>
        <taxon>Ochrophyta</taxon>
        <taxon>Bacillariophyta</taxon>
        <taxon>Bacillariophyceae</taxon>
        <taxon>Bacillariophycidae</taxon>
        <taxon>Bacillariales</taxon>
        <taxon>Bacillariaceae</taxon>
        <taxon>Fragilariopsis</taxon>
    </lineage>
</organism>
<feature type="compositionally biased region" description="Basic and acidic residues" evidence="1">
    <location>
        <begin position="96"/>
        <end position="107"/>
    </location>
</feature>
<keyword evidence="4" id="KW-1185">Reference proteome</keyword>
<gene>
    <name evidence="3" type="ORF">FRACYDRAFT_269487</name>
</gene>
<proteinExistence type="predicted"/>
<name>A0A1E7FCB7_9STRA</name>
<dbReference type="EMBL" id="KV784359">
    <property type="protein sequence ID" value="OEU15789.1"/>
    <property type="molecule type" value="Genomic_DNA"/>
</dbReference>
<dbReference type="InParanoid" id="A0A1E7FCB7"/>
<sequence>MKSFFASVELYLFRIHLSFLLTNIILSSHLISSHVISSHLISSSKYTNSGKEHDTKGHGVPETKGTSEGSAARNIQRKSDHVKGKEKKQGGGGLGHKGDWKTSTDGM</sequence>